<keyword evidence="4" id="KW-1185">Reference proteome</keyword>
<keyword evidence="2" id="KW-0472">Membrane</keyword>
<evidence type="ECO:0000256" key="1">
    <source>
        <dbReference type="SAM" id="MobiDB-lite"/>
    </source>
</evidence>
<reference evidence="3 4" key="1">
    <citation type="submission" date="2024-01" db="EMBL/GenBank/DDBJ databases">
        <title>The genomes of 5 underutilized Papilionoideae crops provide insights into root nodulation and disease resistanc.</title>
        <authorList>
            <person name="Yuan L."/>
        </authorList>
    </citation>
    <scope>NUCLEOTIDE SEQUENCE [LARGE SCALE GENOMIC DNA]</scope>
    <source>
        <strain evidence="3">ZHUSHIDOU_FW_LH</strain>
        <tissue evidence="3">Leaf</tissue>
    </source>
</reference>
<dbReference type="EMBL" id="JAYWIO010000007">
    <property type="protein sequence ID" value="KAK7250825.1"/>
    <property type="molecule type" value="Genomic_DNA"/>
</dbReference>
<evidence type="ECO:0008006" key="5">
    <source>
        <dbReference type="Google" id="ProtNLM"/>
    </source>
</evidence>
<evidence type="ECO:0000313" key="3">
    <source>
        <dbReference type="EMBL" id="KAK7250825.1"/>
    </source>
</evidence>
<proteinExistence type="predicted"/>
<sequence>MTMVDHLDRETAIKGPDPNLHSPRPPTPRKVSLVVKSLPLLSLLLYTLLIFISFSFSSKSHYEYEWSFDFVFTANVVFEQSIGFYNLEFIIL</sequence>
<keyword evidence="2" id="KW-0812">Transmembrane</keyword>
<feature type="compositionally biased region" description="Basic and acidic residues" evidence="1">
    <location>
        <begin position="1"/>
        <end position="12"/>
    </location>
</feature>
<organism evidence="3 4">
    <name type="scientific">Crotalaria pallida</name>
    <name type="common">Smooth rattlebox</name>
    <name type="synonym">Crotalaria striata</name>
    <dbReference type="NCBI Taxonomy" id="3830"/>
    <lineage>
        <taxon>Eukaryota</taxon>
        <taxon>Viridiplantae</taxon>
        <taxon>Streptophyta</taxon>
        <taxon>Embryophyta</taxon>
        <taxon>Tracheophyta</taxon>
        <taxon>Spermatophyta</taxon>
        <taxon>Magnoliopsida</taxon>
        <taxon>eudicotyledons</taxon>
        <taxon>Gunneridae</taxon>
        <taxon>Pentapetalae</taxon>
        <taxon>rosids</taxon>
        <taxon>fabids</taxon>
        <taxon>Fabales</taxon>
        <taxon>Fabaceae</taxon>
        <taxon>Papilionoideae</taxon>
        <taxon>50 kb inversion clade</taxon>
        <taxon>genistoids sensu lato</taxon>
        <taxon>core genistoids</taxon>
        <taxon>Crotalarieae</taxon>
        <taxon>Crotalaria</taxon>
    </lineage>
</organism>
<evidence type="ECO:0000256" key="2">
    <source>
        <dbReference type="SAM" id="Phobius"/>
    </source>
</evidence>
<keyword evidence="2" id="KW-1133">Transmembrane helix</keyword>
<protein>
    <recommendedName>
        <fullName evidence="5">Transmembrane protein</fullName>
    </recommendedName>
</protein>
<name>A0AAN9E7W5_CROPI</name>
<accession>A0AAN9E7W5</accession>
<gene>
    <name evidence="3" type="ORF">RIF29_33538</name>
</gene>
<dbReference type="AlphaFoldDB" id="A0AAN9E7W5"/>
<feature type="region of interest" description="Disordered" evidence="1">
    <location>
        <begin position="1"/>
        <end position="26"/>
    </location>
</feature>
<comment type="caution">
    <text evidence="3">The sequence shown here is derived from an EMBL/GenBank/DDBJ whole genome shotgun (WGS) entry which is preliminary data.</text>
</comment>
<evidence type="ECO:0000313" key="4">
    <source>
        <dbReference type="Proteomes" id="UP001372338"/>
    </source>
</evidence>
<feature type="transmembrane region" description="Helical" evidence="2">
    <location>
        <begin position="38"/>
        <end position="56"/>
    </location>
</feature>
<dbReference type="Proteomes" id="UP001372338">
    <property type="component" value="Unassembled WGS sequence"/>
</dbReference>